<reference evidence="1" key="1">
    <citation type="submission" date="2019-08" db="EMBL/GenBank/DDBJ databases">
        <authorList>
            <person name="Kucharzyk K."/>
            <person name="Murdoch R.W."/>
            <person name="Higgins S."/>
            <person name="Loffler F."/>
        </authorList>
    </citation>
    <scope>NUCLEOTIDE SEQUENCE</scope>
</reference>
<protein>
    <submittedName>
        <fullName evidence="1">Uncharacterized protein</fullName>
    </submittedName>
</protein>
<gene>
    <name evidence="1" type="ORF">SDC9_158221</name>
</gene>
<dbReference type="EMBL" id="VSSQ01057114">
    <property type="protein sequence ID" value="MPN10924.1"/>
    <property type="molecule type" value="Genomic_DNA"/>
</dbReference>
<evidence type="ECO:0000313" key="1">
    <source>
        <dbReference type="EMBL" id="MPN10924.1"/>
    </source>
</evidence>
<comment type="caution">
    <text evidence="1">The sequence shown here is derived from an EMBL/GenBank/DDBJ whole genome shotgun (WGS) entry which is preliminary data.</text>
</comment>
<sequence length="90" mass="10125">MIPRRPGQNADPFLFQIIQRKRLPVIIITGNILLQSKDACPQLIIRIGKIDLSFSFFGNHQGTVDHIDLIRGASGDQSAEFHILQDKLFA</sequence>
<proteinExistence type="predicted"/>
<dbReference type="AlphaFoldDB" id="A0A645FEK5"/>
<accession>A0A645FEK5</accession>
<name>A0A645FEK5_9ZZZZ</name>
<organism evidence="1">
    <name type="scientific">bioreactor metagenome</name>
    <dbReference type="NCBI Taxonomy" id="1076179"/>
    <lineage>
        <taxon>unclassified sequences</taxon>
        <taxon>metagenomes</taxon>
        <taxon>ecological metagenomes</taxon>
    </lineage>
</organism>